<gene>
    <name evidence="2" type="ORF">CYMTET_15019</name>
</gene>
<dbReference type="SUPFAM" id="SSF53254">
    <property type="entry name" value="Phosphoglycerate mutase-like"/>
    <property type="match status" value="1"/>
</dbReference>
<reference evidence="2 3" key="1">
    <citation type="journal article" date="2015" name="Genome Biol. Evol.">
        <title>Comparative Genomics of a Bacterivorous Green Alga Reveals Evolutionary Causalities and Consequences of Phago-Mixotrophic Mode of Nutrition.</title>
        <authorList>
            <person name="Burns J.A."/>
            <person name="Paasch A."/>
            <person name="Narechania A."/>
            <person name="Kim E."/>
        </authorList>
    </citation>
    <scope>NUCLEOTIDE SEQUENCE [LARGE SCALE GENOMIC DNA]</scope>
    <source>
        <strain evidence="2 3">PLY_AMNH</strain>
    </source>
</reference>
<dbReference type="Gene3D" id="3.40.50.1240">
    <property type="entry name" value="Phosphoglycerate mutase-like"/>
    <property type="match status" value="1"/>
</dbReference>
<sequence>MQVVASLEQASSGETVPGLQHTPSARLVYLAAHDTNIALLQSLLQVEWIVDGWQRQNIPPGGMFVVELHRPSGGSPATDFVRVYFEAATPEQQHAATQFDPTGGAGAVPSRVEVLVPGCLEFECPLLVFQEVLRGALEAKCVGNDLLRKWIEDSSSLLTRWSGLKVLRILRFGNGVAMAGALALAAVYGAIRLLRGALRSLRGPSADGFVQISSHGALTLDEREEHNGL</sequence>
<evidence type="ECO:0000256" key="1">
    <source>
        <dbReference type="SAM" id="Phobius"/>
    </source>
</evidence>
<evidence type="ECO:0008006" key="4">
    <source>
        <dbReference type="Google" id="ProtNLM"/>
    </source>
</evidence>
<evidence type="ECO:0000313" key="2">
    <source>
        <dbReference type="EMBL" id="KAK3276942.1"/>
    </source>
</evidence>
<comment type="caution">
    <text evidence="2">The sequence shown here is derived from an EMBL/GenBank/DDBJ whole genome shotgun (WGS) entry which is preliminary data.</text>
</comment>
<protein>
    <recommendedName>
        <fullName evidence="4">Acid phosphatase</fullName>
    </recommendedName>
</protein>
<accession>A0AAE0GFC4</accession>
<feature type="transmembrane region" description="Helical" evidence="1">
    <location>
        <begin position="172"/>
        <end position="194"/>
    </location>
</feature>
<dbReference type="AlphaFoldDB" id="A0AAE0GFC4"/>
<dbReference type="EMBL" id="LGRX02006312">
    <property type="protein sequence ID" value="KAK3276942.1"/>
    <property type="molecule type" value="Genomic_DNA"/>
</dbReference>
<evidence type="ECO:0000313" key="3">
    <source>
        <dbReference type="Proteomes" id="UP001190700"/>
    </source>
</evidence>
<dbReference type="Proteomes" id="UP001190700">
    <property type="component" value="Unassembled WGS sequence"/>
</dbReference>
<dbReference type="InterPro" id="IPR029033">
    <property type="entry name" value="His_PPase_superfam"/>
</dbReference>
<keyword evidence="1" id="KW-1133">Transmembrane helix</keyword>
<keyword evidence="1" id="KW-0812">Transmembrane</keyword>
<proteinExistence type="predicted"/>
<organism evidence="2 3">
    <name type="scientific">Cymbomonas tetramitiformis</name>
    <dbReference type="NCBI Taxonomy" id="36881"/>
    <lineage>
        <taxon>Eukaryota</taxon>
        <taxon>Viridiplantae</taxon>
        <taxon>Chlorophyta</taxon>
        <taxon>Pyramimonadophyceae</taxon>
        <taxon>Pyramimonadales</taxon>
        <taxon>Pyramimonadaceae</taxon>
        <taxon>Cymbomonas</taxon>
    </lineage>
</organism>
<name>A0AAE0GFC4_9CHLO</name>
<keyword evidence="1" id="KW-0472">Membrane</keyword>
<keyword evidence="3" id="KW-1185">Reference proteome</keyword>